<dbReference type="PROSITE" id="PS00237">
    <property type="entry name" value="G_PROTEIN_RECEP_F1_1"/>
    <property type="match status" value="1"/>
</dbReference>
<gene>
    <name evidence="14" type="ORF">MCOR_10854</name>
</gene>
<keyword evidence="7" id="KW-1015">Disulfide bond</keyword>
<evidence type="ECO:0000256" key="8">
    <source>
        <dbReference type="ARBA" id="ARBA00023170"/>
    </source>
</evidence>
<dbReference type="PANTHER" id="PTHR24243:SF208">
    <property type="entry name" value="PYROKININ-1 RECEPTOR"/>
    <property type="match status" value="1"/>
</dbReference>
<accession>A0A6J8AS96</accession>
<reference evidence="14 15" key="1">
    <citation type="submission" date="2020-06" db="EMBL/GenBank/DDBJ databases">
        <authorList>
            <person name="Li R."/>
            <person name="Bekaert M."/>
        </authorList>
    </citation>
    <scope>NUCLEOTIDE SEQUENCE [LARGE SCALE GENOMIC DNA]</scope>
    <source>
        <strain evidence="15">wild</strain>
    </source>
</reference>
<evidence type="ECO:0000256" key="9">
    <source>
        <dbReference type="ARBA" id="ARBA00023180"/>
    </source>
</evidence>
<evidence type="ECO:0000256" key="11">
    <source>
        <dbReference type="RuleBase" id="RU000688"/>
    </source>
</evidence>
<proteinExistence type="inferred from homology"/>
<keyword evidence="9" id="KW-0325">Glycoprotein</keyword>
<evidence type="ECO:0000256" key="1">
    <source>
        <dbReference type="ARBA" id="ARBA00004651"/>
    </source>
</evidence>
<keyword evidence="6 12" id="KW-0472">Membrane</keyword>
<feature type="transmembrane region" description="Helical" evidence="12">
    <location>
        <begin position="36"/>
        <end position="61"/>
    </location>
</feature>
<dbReference type="InterPro" id="IPR017452">
    <property type="entry name" value="GPCR_Rhodpsn_7TM"/>
</dbReference>
<feature type="transmembrane region" description="Helical" evidence="12">
    <location>
        <begin position="73"/>
        <end position="90"/>
    </location>
</feature>
<feature type="transmembrane region" description="Helical" evidence="12">
    <location>
        <begin position="280"/>
        <end position="298"/>
    </location>
</feature>
<dbReference type="Pfam" id="PF00001">
    <property type="entry name" value="7tm_1"/>
    <property type="match status" value="1"/>
</dbReference>
<evidence type="ECO:0000256" key="2">
    <source>
        <dbReference type="ARBA" id="ARBA00022475"/>
    </source>
</evidence>
<evidence type="ECO:0000313" key="14">
    <source>
        <dbReference type="EMBL" id="CAC5372923.1"/>
    </source>
</evidence>
<dbReference type="GO" id="GO:0001607">
    <property type="term" value="F:neuromedin U receptor activity"/>
    <property type="evidence" value="ECO:0007669"/>
    <property type="project" value="InterPro"/>
</dbReference>
<organism evidence="14 15">
    <name type="scientific">Mytilus coruscus</name>
    <name type="common">Sea mussel</name>
    <dbReference type="NCBI Taxonomy" id="42192"/>
    <lineage>
        <taxon>Eukaryota</taxon>
        <taxon>Metazoa</taxon>
        <taxon>Spiralia</taxon>
        <taxon>Lophotrochozoa</taxon>
        <taxon>Mollusca</taxon>
        <taxon>Bivalvia</taxon>
        <taxon>Autobranchia</taxon>
        <taxon>Pteriomorphia</taxon>
        <taxon>Mytilida</taxon>
        <taxon>Mytiloidea</taxon>
        <taxon>Mytilidae</taxon>
        <taxon>Mytilinae</taxon>
        <taxon>Mytilus</taxon>
    </lineage>
</organism>
<feature type="transmembrane region" description="Helical" evidence="12">
    <location>
        <begin position="318"/>
        <end position="344"/>
    </location>
</feature>
<evidence type="ECO:0000256" key="3">
    <source>
        <dbReference type="ARBA" id="ARBA00022692"/>
    </source>
</evidence>
<keyword evidence="8 11" id="KW-0675">Receptor</keyword>
<dbReference type="OrthoDB" id="5962705at2759"/>
<dbReference type="CDD" id="cd15134">
    <property type="entry name" value="7tmA_capaR"/>
    <property type="match status" value="1"/>
</dbReference>
<dbReference type="InterPro" id="IPR005390">
    <property type="entry name" value="NeuromedU_rcpt"/>
</dbReference>
<keyword evidence="5 11" id="KW-0297">G-protein coupled receptor</keyword>
<dbReference type="PANTHER" id="PTHR24243">
    <property type="entry name" value="G-PROTEIN COUPLED RECEPTOR"/>
    <property type="match status" value="1"/>
</dbReference>
<evidence type="ECO:0000256" key="6">
    <source>
        <dbReference type="ARBA" id="ARBA00023136"/>
    </source>
</evidence>
<dbReference type="GO" id="GO:0005886">
    <property type="term" value="C:plasma membrane"/>
    <property type="evidence" value="ECO:0007669"/>
    <property type="project" value="UniProtKB-SubCell"/>
</dbReference>
<evidence type="ECO:0000256" key="4">
    <source>
        <dbReference type="ARBA" id="ARBA00022989"/>
    </source>
</evidence>
<comment type="similarity">
    <text evidence="11">Belongs to the G-protein coupled receptor 1 family.</text>
</comment>
<dbReference type="AlphaFoldDB" id="A0A6J8AS96"/>
<evidence type="ECO:0000256" key="7">
    <source>
        <dbReference type="ARBA" id="ARBA00023157"/>
    </source>
</evidence>
<evidence type="ECO:0000256" key="12">
    <source>
        <dbReference type="SAM" id="Phobius"/>
    </source>
</evidence>
<evidence type="ECO:0000259" key="13">
    <source>
        <dbReference type="PROSITE" id="PS50262"/>
    </source>
</evidence>
<keyword evidence="2" id="KW-1003">Cell membrane</keyword>
<keyword evidence="15" id="KW-1185">Reference proteome</keyword>
<evidence type="ECO:0000313" key="15">
    <source>
        <dbReference type="Proteomes" id="UP000507470"/>
    </source>
</evidence>
<sequence>MNNTSNTDANMTNTSLDIPAYLTIHLGDRYVSTVQLIVLNVIYIGIFLSGSIGNICTCIVIARNRNMHTATNYYLVSLAIADLLTLAIAWPPELYSIWEAYPFRFGGEFCILKSYIQEGTAYASVLTITAFTVERYVAICHPMRFQGFSNLSRSIKVIIAVWVASFSYALPYALYGKQFYYVQDPNTNEPLEDSLVCSIPFEYIDMMKIMFQVSTFAFFFLPMTIILVMYILIGITLYNSDMIGDNKSFSRSSKTSAASNSLGQRNSNHVYDPTKARKSVLKMLVAVVIAFFLCWAPFHSQRLMTLYITDWTPELHTIQTTLFYISGVLYFVSSTVNPILYNLMSKKFRQASKKTLCKCCFKKEFSSKASLFGNGTYRDRPSQYSYSRISRNGMIQSRSTTLHETSVADISVHRHHV</sequence>
<name>A0A6J8AS96_MYTCO</name>
<dbReference type="Proteomes" id="UP000507470">
    <property type="component" value="Unassembled WGS sequence"/>
</dbReference>
<protein>
    <submittedName>
        <fullName evidence="14">NMUR1</fullName>
    </submittedName>
</protein>
<comment type="subcellular location">
    <subcellularLocation>
        <location evidence="1">Cell membrane</location>
        <topology evidence="1">Multi-pass membrane protein</topology>
    </subcellularLocation>
</comment>
<feature type="transmembrane region" description="Helical" evidence="12">
    <location>
        <begin position="216"/>
        <end position="238"/>
    </location>
</feature>
<dbReference type="Gene3D" id="1.20.1070.10">
    <property type="entry name" value="Rhodopsin 7-helix transmembrane proteins"/>
    <property type="match status" value="1"/>
</dbReference>
<evidence type="ECO:0000256" key="10">
    <source>
        <dbReference type="ARBA" id="ARBA00023224"/>
    </source>
</evidence>
<keyword evidence="4 12" id="KW-1133">Transmembrane helix</keyword>
<evidence type="ECO:0000256" key="5">
    <source>
        <dbReference type="ARBA" id="ARBA00023040"/>
    </source>
</evidence>
<dbReference type="EMBL" id="CACVKT020001876">
    <property type="protein sequence ID" value="CAC5372923.1"/>
    <property type="molecule type" value="Genomic_DNA"/>
</dbReference>
<keyword evidence="3 11" id="KW-0812">Transmembrane</keyword>
<dbReference type="PRINTS" id="PR00237">
    <property type="entry name" value="GPCRRHODOPSN"/>
</dbReference>
<dbReference type="SUPFAM" id="SSF81321">
    <property type="entry name" value="Family A G protein-coupled receptor-like"/>
    <property type="match status" value="1"/>
</dbReference>
<keyword evidence="10 11" id="KW-0807">Transducer</keyword>
<dbReference type="PROSITE" id="PS50262">
    <property type="entry name" value="G_PROTEIN_RECEP_F1_2"/>
    <property type="match status" value="1"/>
</dbReference>
<feature type="domain" description="G-protein coupled receptors family 1 profile" evidence="13">
    <location>
        <begin position="53"/>
        <end position="341"/>
    </location>
</feature>
<dbReference type="InterPro" id="IPR000276">
    <property type="entry name" value="GPCR_Rhodpsn"/>
</dbReference>
<feature type="transmembrane region" description="Helical" evidence="12">
    <location>
        <begin position="157"/>
        <end position="175"/>
    </location>
</feature>
<feature type="transmembrane region" description="Helical" evidence="12">
    <location>
        <begin position="119"/>
        <end position="137"/>
    </location>
</feature>
<dbReference type="PRINTS" id="PR01565">
    <property type="entry name" value="NEUROMEDINUR"/>
</dbReference>